<dbReference type="EMBL" id="KV453879">
    <property type="protein sequence ID" value="ODV82595.1"/>
    <property type="molecule type" value="Genomic_DNA"/>
</dbReference>
<name>A0A1E4SSX2_9ASCO</name>
<dbReference type="GO" id="GO:0005739">
    <property type="term" value="C:mitochondrion"/>
    <property type="evidence" value="ECO:0007669"/>
    <property type="project" value="GOC"/>
</dbReference>
<dbReference type="GO" id="GO:0033617">
    <property type="term" value="P:mitochondrial respiratory chain complex IV assembly"/>
    <property type="evidence" value="ECO:0007669"/>
    <property type="project" value="TreeGrafter"/>
</dbReference>
<dbReference type="STRING" id="983967.A0A1E4SSX2"/>
<evidence type="ECO:0000313" key="2">
    <source>
        <dbReference type="EMBL" id="ODV82595.1"/>
    </source>
</evidence>
<sequence length="263" mass="31008">MDTEFQLAVVTKMLTFPLTISSILHQYSPYFMKPQGPITLEGLKSLSALRYTLYPENRVSSLRERPIRLFILNSKIESMLPGHVWKELTYLFPSITFEIHFIGSESYFDKDKKQFIQSNQPIIQRMDDTLTFIHHTSDFDKLHEAKDFFPYDPYLDVFFAFHPRFSHNSISNSNPLWLNSLPGLLESKCAIFFTGFTKLEMDLDMQFLQDNYGDECDLLMDPIQNVFNCTKWEFNDFNPMETFRFNELVAGFRGKRYHAVHQN</sequence>
<feature type="domain" description="Mitochondrial splicing suppressor 51-like C-terminal" evidence="1">
    <location>
        <begin position="51"/>
        <end position="235"/>
    </location>
</feature>
<dbReference type="OrthoDB" id="5282002at2759"/>
<dbReference type="AlphaFoldDB" id="A0A1E4SSX2"/>
<protein>
    <recommendedName>
        <fullName evidence="1">Mitochondrial splicing suppressor 51-like C-terminal domain-containing protein</fullName>
    </recommendedName>
</protein>
<dbReference type="InterPro" id="IPR046824">
    <property type="entry name" value="Mss51-like_C"/>
</dbReference>
<accession>A0A1E4SSX2</accession>
<reference evidence="3" key="1">
    <citation type="submission" date="2016-04" db="EMBL/GenBank/DDBJ databases">
        <title>Comparative genomics of biotechnologically important yeasts.</title>
        <authorList>
            <consortium name="DOE Joint Genome Institute"/>
            <person name="Riley R."/>
            <person name="Haridas S."/>
            <person name="Wolfe K.H."/>
            <person name="Lopes M.R."/>
            <person name="Hittinger C.T."/>
            <person name="Goker M."/>
            <person name="Salamov A."/>
            <person name="Wisecaver J."/>
            <person name="Long T.M."/>
            <person name="Aerts A.L."/>
            <person name="Barry K."/>
            <person name="Choi C."/>
            <person name="Clum A."/>
            <person name="Coughlan A.Y."/>
            <person name="Deshpande S."/>
            <person name="Douglass A.P."/>
            <person name="Hanson S.J."/>
            <person name="Klenk H.-P."/>
            <person name="Labutti K."/>
            <person name="Lapidus A."/>
            <person name="Lindquist E."/>
            <person name="Lipzen A."/>
            <person name="Meier-Kolthoff J.P."/>
            <person name="Ohm R.A."/>
            <person name="Otillar R.P."/>
            <person name="Pangilinan J."/>
            <person name="Peng Y."/>
            <person name="Rokas A."/>
            <person name="Rosa C.A."/>
            <person name="Scheuner C."/>
            <person name="Sibirny A.A."/>
            <person name="Slot J.C."/>
            <person name="Stielow J.B."/>
            <person name="Sun H."/>
            <person name="Kurtzman C.P."/>
            <person name="Blackwell M."/>
            <person name="Grigoriev I.V."/>
            <person name="Jeffries T.W."/>
        </authorList>
    </citation>
    <scope>NUCLEOTIDE SEQUENCE [LARGE SCALE GENOMIC DNA]</scope>
    <source>
        <strain evidence="3">NRRL YB-2248</strain>
    </source>
</reference>
<dbReference type="PANTHER" id="PTHR28069">
    <property type="entry name" value="GH20023P"/>
    <property type="match status" value="1"/>
</dbReference>
<dbReference type="PANTHER" id="PTHR28069:SF1">
    <property type="entry name" value="PROTEIN MSS51, MITOCHONDRIAL"/>
    <property type="match status" value="1"/>
</dbReference>
<dbReference type="Proteomes" id="UP000094801">
    <property type="component" value="Unassembled WGS sequence"/>
</dbReference>
<gene>
    <name evidence="2" type="ORF">CANARDRAFT_30700</name>
</gene>
<dbReference type="Pfam" id="PF20179">
    <property type="entry name" value="MSS51_C"/>
    <property type="match status" value="1"/>
</dbReference>
<evidence type="ECO:0000259" key="1">
    <source>
        <dbReference type="Pfam" id="PF20179"/>
    </source>
</evidence>
<organism evidence="2 3">
    <name type="scientific">[Candida] arabinofermentans NRRL YB-2248</name>
    <dbReference type="NCBI Taxonomy" id="983967"/>
    <lineage>
        <taxon>Eukaryota</taxon>
        <taxon>Fungi</taxon>
        <taxon>Dikarya</taxon>
        <taxon>Ascomycota</taxon>
        <taxon>Saccharomycotina</taxon>
        <taxon>Pichiomycetes</taxon>
        <taxon>Pichiales</taxon>
        <taxon>Pichiaceae</taxon>
        <taxon>Ogataea</taxon>
        <taxon>Ogataea/Candida clade</taxon>
    </lineage>
</organism>
<evidence type="ECO:0000313" key="3">
    <source>
        <dbReference type="Proteomes" id="UP000094801"/>
    </source>
</evidence>
<proteinExistence type="predicted"/>
<keyword evidence="3" id="KW-1185">Reference proteome</keyword>